<dbReference type="Gene3D" id="3.50.50.60">
    <property type="entry name" value="FAD/NAD(P)-binding domain"/>
    <property type="match status" value="1"/>
</dbReference>
<comment type="caution">
    <text evidence="2">The sequence shown here is derived from an EMBL/GenBank/DDBJ whole genome shotgun (WGS) entry which is preliminary data.</text>
</comment>
<dbReference type="GO" id="GO:0005737">
    <property type="term" value="C:cytoplasm"/>
    <property type="evidence" value="ECO:0007669"/>
    <property type="project" value="TreeGrafter"/>
</dbReference>
<accession>A0A9X1CAK0</accession>
<evidence type="ECO:0000313" key="5">
    <source>
        <dbReference type="Proteomes" id="UP001231587"/>
    </source>
</evidence>
<dbReference type="SUPFAM" id="SSF54373">
    <property type="entry name" value="FAD-linked reductases, C-terminal domain"/>
    <property type="match status" value="1"/>
</dbReference>
<dbReference type="InterPro" id="IPR006076">
    <property type="entry name" value="FAD-dep_OxRdtase"/>
</dbReference>
<dbReference type="Pfam" id="PF01266">
    <property type="entry name" value="DAO"/>
    <property type="match status" value="1"/>
</dbReference>
<evidence type="ECO:0000313" key="2">
    <source>
        <dbReference type="EMBL" id="MBP1838174.1"/>
    </source>
</evidence>
<reference evidence="2" key="1">
    <citation type="submission" date="2021-03" db="EMBL/GenBank/DDBJ databases">
        <title>Genomic Encyclopedia of Type Strains, Phase IV (KMG-IV): sequencing the most valuable type-strain genomes for metagenomic binning, comparative biology and taxonomic classification.</title>
        <authorList>
            <person name="Goeker M."/>
        </authorList>
    </citation>
    <scope>NUCLEOTIDE SEQUENCE</scope>
    <source>
        <strain evidence="2">DSM 15523</strain>
        <strain evidence="3 5">DSM 16476</strain>
    </source>
</reference>
<dbReference type="Gene3D" id="3.30.9.10">
    <property type="entry name" value="D-Amino Acid Oxidase, subunit A, domain 2"/>
    <property type="match status" value="1"/>
</dbReference>
<organism evidence="2 4">
    <name type="scientific">Formosa algae</name>
    <dbReference type="NCBI Taxonomy" id="225843"/>
    <lineage>
        <taxon>Bacteria</taxon>
        <taxon>Pseudomonadati</taxon>
        <taxon>Bacteroidota</taxon>
        <taxon>Flavobacteriia</taxon>
        <taxon>Flavobacteriales</taxon>
        <taxon>Flavobacteriaceae</taxon>
        <taxon>Formosa</taxon>
    </lineage>
</organism>
<feature type="domain" description="FAD dependent oxidoreductase" evidence="1">
    <location>
        <begin position="5"/>
        <end position="326"/>
    </location>
</feature>
<dbReference type="OrthoDB" id="214253at2"/>
<dbReference type="Proteomes" id="UP001231587">
    <property type="component" value="Unassembled WGS sequence"/>
</dbReference>
<keyword evidence="5" id="KW-1185">Reference proteome</keyword>
<gene>
    <name evidence="2" type="ORF">J2Z56_000070</name>
    <name evidence="3" type="ORF">J2Z57_000736</name>
</gene>
<dbReference type="EMBL" id="JAGGJQ010000001">
    <property type="protein sequence ID" value="MBP1838174.1"/>
    <property type="molecule type" value="Genomic_DNA"/>
</dbReference>
<dbReference type="PANTHER" id="PTHR13847">
    <property type="entry name" value="SARCOSINE DEHYDROGENASE-RELATED"/>
    <property type="match status" value="1"/>
</dbReference>
<protein>
    <submittedName>
        <fullName evidence="2">Glycine/D-amino acid oxidase-like deaminating enzyme</fullName>
    </submittedName>
</protein>
<dbReference type="RefSeq" id="WP_057781198.1">
    <property type="nucleotide sequence ID" value="NZ_JAGGJQ010000001.1"/>
</dbReference>
<sequence>MKEVDYLIVGCGLAGISFTEEVKQNNGSVLVFDNQSQQSSTVAGGVYNPVVLKRFTAVWKVKEQLAIALPLYHKLETRLGVKLDYTTPVYRRFLSSEEQNDWFTASDKPNLGEYISTQLIKNSTSGIDADFGYGEVLESGRIDTAQLISAYKAELKLHGELEESAFQYQDLQITDSGFKYQNVKAKHLIFAEGYGILNNPYFNTLPMVGAKGELLVIHAPDLKMEFLLKASLFLIPLGDDLYKVGATYQWTDKTNAVTEAGKTELLTKLNTFLKCDFTVVEHLAGIRPTIKDRRPIVGVHPEYKNMYVLNGLGTRGVLIGPYVSKQLYNAIAHGVDLDSEINIQRFIKA</sequence>
<dbReference type="InterPro" id="IPR036188">
    <property type="entry name" value="FAD/NAD-bd_sf"/>
</dbReference>
<dbReference type="SUPFAM" id="SSF51971">
    <property type="entry name" value="Nucleotide-binding domain"/>
    <property type="match status" value="1"/>
</dbReference>
<evidence type="ECO:0000313" key="4">
    <source>
        <dbReference type="Proteomes" id="UP001138672"/>
    </source>
</evidence>
<proteinExistence type="predicted"/>
<evidence type="ECO:0000259" key="1">
    <source>
        <dbReference type="Pfam" id="PF01266"/>
    </source>
</evidence>
<dbReference type="AlphaFoldDB" id="A0A9X1CAK0"/>
<dbReference type="Proteomes" id="UP001138672">
    <property type="component" value="Unassembled WGS sequence"/>
</dbReference>
<dbReference type="EMBL" id="JAUSUU010000002">
    <property type="protein sequence ID" value="MDQ0334309.1"/>
    <property type="molecule type" value="Genomic_DNA"/>
</dbReference>
<evidence type="ECO:0000313" key="3">
    <source>
        <dbReference type="EMBL" id="MDQ0334309.1"/>
    </source>
</evidence>
<name>A0A9X1CAK0_9FLAO</name>